<feature type="compositionally biased region" description="Polar residues" evidence="1">
    <location>
        <begin position="35"/>
        <end position="49"/>
    </location>
</feature>
<proteinExistence type="predicted"/>
<organism evidence="2 3">
    <name type="scientific">Algoriphagus yeomjeoni</name>
    <dbReference type="NCBI Taxonomy" id="291403"/>
    <lineage>
        <taxon>Bacteria</taxon>
        <taxon>Pseudomonadati</taxon>
        <taxon>Bacteroidota</taxon>
        <taxon>Cytophagia</taxon>
        <taxon>Cytophagales</taxon>
        <taxon>Cyclobacteriaceae</taxon>
        <taxon>Algoriphagus</taxon>
    </lineage>
</organism>
<accession>A0A327PKK4</accession>
<name>A0A327PKK4_9BACT</name>
<evidence type="ECO:0000313" key="3">
    <source>
        <dbReference type="Proteomes" id="UP000249610"/>
    </source>
</evidence>
<dbReference type="EMBL" id="QLLK01000003">
    <property type="protein sequence ID" value="RAI92097.1"/>
    <property type="molecule type" value="Genomic_DNA"/>
</dbReference>
<protein>
    <submittedName>
        <fullName evidence="2">Uncharacterized protein</fullName>
    </submittedName>
</protein>
<sequence length="49" mass="5527">MDTQERTIDLYEVAEIKLSYSAKVKASQRPKVDSSRQLQKNLSRASADA</sequence>
<dbReference type="RefSeq" id="WP_158530524.1">
    <property type="nucleotide sequence ID" value="NZ_QLLK01000003.1"/>
</dbReference>
<feature type="region of interest" description="Disordered" evidence="1">
    <location>
        <begin position="26"/>
        <end position="49"/>
    </location>
</feature>
<keyword evidence="3" id="KW-1185">Reference proteome</keyword>
<evidence type="ECO:0000256" key="1">
    <source>
        <dbReference type="SAM" id="MobiDB-lite"/>
    </source>
</evidence>
<dbReference type="OrthoDB" id="9974293at2"/>
<comment type="caution">
    <text evidence="2">The sequence shown here is derived from an EMBL/GenBank/DDBJ whole genome shotgun (WGS) entry which is preliminary data.</text>
</comment>
<reference evidence="2 3" key="1">
    <citation type="submission" date="2018-06" db="EMBL/GenBank/DDBJ databases">
        <title>Genomic Encyclopedia of Archaeal and Bacterial Type Strains, Phase II (KMG-II): from individual species to whole genera.</title>
        <authorList>
            <person name="Goeker M."/>
        </authorList>
    </citation>
    <scope>NUCLEOTIDE SEQUENCE [LARGE SCALE GENOMIC DNA]</scope>
    <source>
        <strain evidence="2 3">DSM 23446</strain>
    </source>
</reference>
<evidence type="ECO:0000313" key="2">
    <source>
        <dbReference type="EMBL" id="RAI92097.1"/>
    </source>
</evidence>
<gene>
    <name evidence="2" type="ORF">LV83_01325</name>
</gene>
<dbReference type="Proteomes" id="UP000249610">
    <property type="component" value="Unassembled WGS sequence"/>
</dbReference>
<dbReference type="AlphaFoldDB" id="A0A327PKK4"/>